<dbReference type="EMBL" id="FNGA01000001">
    <property type="protein sequence ID" value="SDK49616.1"/>
    <property type="molecule type" value="Genomic_DNA"/>
</dbReference>
<dbReference type="AlphaFoldDB" id="A0A1G9CDF3"/>
<feature type="transmembrane region" description="Helical" evidence="1">
    <location>
        <begin position="12"/>
        <end position="34"/>
    </location>
</feature>
<keyword evidence="1" id="KW-0472">Membrane</keyword>
<evidence type="ECO:0000256" key="1">
    <source>
        <dbReference type="SAM" id="Phobius"/>
    </source>
</evidence>
<evidence type="ECO:0000313" key="2">
    <source>
        <dbReference type="EMBL" id="SDK49616.1"/>
    </source>
</evidence>
<dbReference type="Pfam" id="PF09527">
    <property type="entry name" value="ATPase_gene1"/>
    <property type="match status" value="1"/>
</dbReference>
<gene>
    <name evidence="2" type="ORF">SAMN05660337_0635</name>
</gene>
<organism evidence="2 3">
    <name type="scientific">Maridesulfovibrio ferrireducens</name>
    <dbReference type="NCBI Taxonomy" id="246191"/>
    <lineage>
        <taxon>Bacteria</taxon>
        <taxon>Pseudomonadati</taxon>
        <taxon>Thermodesulfobacteriota</taxon>
        <taxon>Desulfovibrionia</taxon>
        <taxon>Desulfovibrionales</taxon>
        <taxon>Desulfovibrionaceae</taxon>
        <taxon>Maridesulfovibrio</taxon>
    </lineage>
</organism>
<sequence length="85" mass="9398">MFFKGNKEALDLLGNAATIGTHLVCSTFVGMAIGWYLDKWLGTKPWFLLIFLLFGIGAGFKNVFDEVQKIQRKDQGKGPGSNNES</sequence>
<feature type="transmembrane region" description="Helical" evidence="1">
    <location>
        <begin position="46"/>
        <end position="64"/>
    </location>
</feature>
<dbReference type="Proteomes" id="UP000199053">
    <property type="component" value="Unassembled WGS sequence"/>
</dbReference>
<protein>
    <submittedName>
        <fullName evidence="2">ATP synthase protein I</fullName>
    </submittedName>
</protein>
<name>A0A1G9CDF3_9BACT</name>
<dbReference type="InterPro" id="IPR032820">
    <property type="entry name" value="ATPase_put"/>
</dbReference>
<keyword evidence="1" id="KW-1133">Transmembrane helix</keyword>
<proteinExistence type="predicted"/>
<dbReference type="STRING" id="246191.SAMN05660337_0635"/>
<keyword evidence="3" id="KW-1185">Reference proteome</keyword>
<evidence type="ECO:0000313" key="3">
    <source>
        <dbReference type="Proteomes" id="UP000199053"/>
    </source>
</evidence>
<reference evidence="3" key="1">
    <citation type="submission" date="2016-10" db="EMBL/GenBank/DDBJ databases">
        <authorList>
            <person name="Varghese N."/>
            <person name="Submissions S."/>
        </authorList>
    </citation>
    <scope>NUCLEOTIDE SEQUENCE [LARGE SCALE GENOMIC DNA]</scope>
    <source>
        <strain evidence="3">DSM 16995</strain>
    </source>
</reference>
<accession>A0A1G9CDF3</accession>
<keyword evidence="1" id="KW-0812">Transmembrane</keyword>